<name>A0A1D1XXP0_9ARAE</name>
<feature type="compositionally biased region" description="Low complexity" evidence="1">
    <location>
        <begin position="21"/>
        <end position="31"/>
    </location>
</feature>
<dbReference type="AlphaFoldDB" id="A0A1D1XXP0"/>
<evidence type="ECO:0000256" key="1">
    <source>
        <dbReference type="SAM" id="MobiDB-lite"/>
    </source>
</evidence>
<reference evidence="2" key="1">
    <citation type="submission" date="2015-07" db="EMBL/GenBank/DDBJ databases">
        <title>Transcriptome Assembly of Anthurium amnicola.</title>
        <authorList>
            <person name="Suzuki J."/>
        </authorList>
    </citation>
    <scope>NUCLEOTIDE SEQUENCE</scope>
</reference>
<feature type="non-terminal residue" evidence="2">
    <location>
        <position position="1"/>
    </location>
</feature>
<proteinExistence type="predicted"/>
<dbReference type="EMBL" id="GDJX01020780">
    <property type="protein sequence ID" value="JAT47156.1"/>
    <property type="molecule type" value="Transcribed_RNA"/>
</dbReference>
<protein>
    <submittedName>
        <fullName evidence="2">Uncharacterized protein</fullName>
    </submittedName>
</protein>
<accession>A0A1D1XXP0</accession>
<feature type="region of interest" description="Disordered" evidence="1">
    <location>
        <begin position="1"/>
        <end position="73"/>
    </location>
</feature>
<sequence>GEVPMDADSSSSSGEEDGDAAWRAAIDSAAAVPSGVSTANGCSKKPHDSTADGSDSDLDGDHQRPKSGSHGLKLYQIKAQKLLDDILGKSLVMVRDPTPIPSEKPQTTEGGVRLFRNSPRGIILGPIDPHPQPRKRPNIIPGDKIDEKSKKFRRRVQSVTVDGYDILVSARTTSQRLLTRFEARDAARKAAAKSEEERVAQLKQIRGEKWLPSVAREMQAEVGRGKKVTLKPKS</sequence>
<feature type="compositionally biased region" description="Low complexity" evidence="1">
    <location>
        <begin position="1"/>
        <end position="13"/>
    </location>
</feature>
<dbReference type="PANTHER" id="PTHR36765:SF1">
    <property type="entry name" value="EXPRESSED PROTEIN"/>
    <property type="match status" value="1"/>
</dbReference>
<evidence type="ECO:0000313" key="2">
    <source>
        <dbReference type="EMBL" id="JAT47156.1"/>
    </source>
</evidence>
<dbReference type="PANTHER" id="PTHR36765">
    <property type="entry name" value="EXPRESSED PROTEIN"/>
    <property type="match status" value="1"/>
</dbReference>
<feature type="region of interest" description="Disordered" evidence="1">
    <location>
        <begin position="119"/>
        <end position="148"/>
    </location>
</feature>
<gene>
    <name evidence="2" type="ORF">g.51134</name>
</gene>
<organism evidence="2">
    <name type="scientific">Anthurium amnicola</name>
    <dbReference type="NCBI Taxonomy" id="1678845"/>
    <lineage>
        <taxon>Eukaryota</taxon>
        <taxon>Viridiplantae</taxon>
        <taxon>Streptophyta</taxon>
        <taxon>Embryophyta</taxon>
        <taxon>Tracheophyta</taxon>
        <taxon>Spermatophyta</taxon>
        <taxon>Magnoliopsida</taxon>
        <taxon>Liliopsida</taxon>
        <taxon>Araceae</taxon>
        <taxon>Pothoideae</taxon>
        <taxon>Potheae</taxon>
        <taxon>Anthurium</taxon>
    </lineage>
</organism>